<gene>
    <name evidence="1" type="ORF">GCM10011316_00240</name>
</gene>
<comment type="caution">
    <text evidence="1">The sequence shown here is derived from an EMBL/GenBank/DDBJ whole genome shotgun (WGS) entry which is preliminary data.</text>
</comment>
<organism evidence="1 2">
    <name type="scientific">Roseibium aquae</name>
    <dbReference type="NCBI Taxonomy" id="1323746"/>
    <lineage>
        <taxon>Bacteria</taxon>
        <taxon>Pseudomonadati</taxon>
        <taxon>Pseudomonadota</taxon>
        <taxon>Alphaproteobacteria</taxon>
        <taxon>Hyphomicrobiales</taxon>
        <taxon>Stappiaceae</taxon>
        <taxon>Roseibium</taxon>
    </lineage>
</organism>
<proteinExistence type="predicted"/>
<sequence length="67" mass="7626">MGHKLLSPLEAALDLAFDIARTILAPFRIHAKKIRKMGAPVSETGWKIQHFPKAAVPRDEFQIRVEY</sequence>
<dbReference type="Proteomes" id="UP000605148">
    <property type="component" value="Unassembled WGS sequence"/>
</dbReference>
<evidence type="ECO:0000313" key="2">
    <source>
        <dbReference type="Proteomes" id="UP000605148"/>
    </source>
</evidence>
<accession>A0A916WTU8</accession>
<reference evidence="1" key="1">
    <citation type="journal article" date="2014" name="Int. J. Syst. Evol. Microbiol.">
        <title>Complete genome sequence of Corynebacterium casei LMG S-19264T (=DSM 44701T), isolated from a smear-ripened cheese.</title>
        <authorList>
            <consortium name="US DOE Joint Genome Institute (JGI-PGF)"/>
            <person name="Walter F."/>
            <person name="Albersmeier A."/>
            <person name="Kalinowski J."/>
            <person name="Ruckert C."/>
        </authorList>
    </citation>
    <scope>NUCLEOTIDE SEQUENCE</scope>
    <source>
        <strain evidence="1">CGMCC 1.12426</strain>
    </source>
</reference>
<dbReference type="AlphaFoldDB" id="A0A916WTU8"/>
<keyword evidence="2" id="KW-1185">Reference proteome</keyword>
<reference evidence="1" key="2">
    <citation type="submission" date="2020-09" db="EMBL/GenBank/DDBJ databases">
        <authorList>
            <person name="Sun Q."/>
            <person name="Zhou Y."/>
        </authorList>
    </citation>
    <scope>NUCLEOTIDE SEQUENCE</scope>
    <source>
        <strain evidence="1">CGMCC 1.12426</strain>
    </source>
</reference>
<protein>
    <submittedName>
        <fullName evidence="1">Uncharacterized protein</fullName>
    </submittedName>
</protein>
<dbReference type="EMBL" id="BMFA01000001">
    <property type="protein sequence ID" value="GGB32095.1"/>
    <property type="molecule type" value="Genomic_DNA"/>
</dbReference>
<evidence type="ECO:0000313" key="1">
    <source>
        <dbReference type="EMBL" id="GGB32095.1"/>
    </source>
</evidence>
<name>A0A916WTU8_9HYPH</name>